<dbReference type="AlphaFoldDB" id="A0A5B8IUK3"/>
<evidence type="ECO:0000313" key="3">
    <source>
        <dbReference type="Proteomes" id="UP000318483"/>
    </source>
</evidence>
<organism evidence="2 3">
    <name type="scientific">Qingshengfaniella alkalisoli</name>
    <dbReference type="NCBI Taxonomy" id="2599296"/>
    <lineage>
        <taxon>Bacteria</taxon>
        <taxon>Pseudomonadati</taxon>
        <taxon>Pseudomonadota</taxon>
        <taxon>Alphaproteobacteria</taxon>
        <taxon>Rhodobacterales</taxon>
        <taxon>Paracoccaceae</taxon>
        <taxon>Qingshengfaniella</taxon>
    </lineage>
</organism>
<gene>
    <name evidence="2" type="ORF">FPZ52_02165</name>
</gene>
<accession>A0A5B8IUK3</accession>
<sequence length="338" mass="36123">MTALTQYERLEAPGVWRESAQAQRKNVFVSLGDATLIIRDSAETVLAHWSLPAVERSNSKSDPAIFTPAPGSEEILEIDDPTMIDAIETVRHAVKRSGRPSGTLRKIAFAAIALACIAVGVVWLPDAVTRHTAQALPDPTRAAIGQKMLSELEKVTGQACAGREGRATLANLLNRLFSGEQWKVVIVPSGPALATHLPGQTLLARADLITKHTEADALASALLVEAEEARQSDPMVKLMTQMGMGAALSLLTTGALPDKKVADYADDFLIRDTSTLTTDTTIGLLESVGISSRPYAYALDDSGETTLALIEADPFPAGTPEPLMSDSDWLRLQGVCEE</sequence>
<protein>
    <submittedName>
        <fullName evidence="2">Uncharacterized protein</fullName>
    </submittedName>
</protein>
<dbReference type="KEGG" id="lit:FPZ52_02165"/>
<dbReference type="Proteomes" id="UP000318483">
    <property type="component" value="Chromosome"/>
</dbReference>
<feature type="transmembrane region" description="Helical" evidence="1">
    <location>
        <begin position="107"/>
        <end position="124"/>
    </location>
</feature>
<dbReference type="EMBL" id="CP042261">
    <property type="protein sequence ID" value="QDY68541.1"/>
    <property type="molecule type" value="Genomic_DNA"/>
</dbReference>
<evidence type="ECO:0000256" key="1">
    <source>
        <dbReference type="SAM" id="Phobius"/>
    </source>
</evidence>
<keyword evidence="3" id="KW-1185">Reference proteome</keyword>
<dbReference type="RefSeq" id="WP_146363263.1">
    <property type="nucleotide sequence ID" value="NZ_CP042261.1"/>
</dbReference>
<keyword evidence="1" id="KW-0472">Membrane</keyword>
<proteinExistence type="predicted"/>
<keyword evidence="1" id="KW-0812">Transmembrane</keyword>
<evidence type="ECO:0000313" key="2">
    <source>
        <dbReference type="EMBL" id="QDY68541.1"/>
    </source>
</evidence>
<keyword evidence="1" id="KW-1133">Transmembrane helix</keyword>
<dbReference type="OrthoDB" id="7822309at2"/>
<reference evidence="2 3" key="1">
    <citation type="submission" date="2019-07" db="EMBL/GenBank/DDBJ databases">
        <title>Litoreibacter alkalisoli sp. nov., isolated from saline-alkaline soil.</title>
        <authorList>
            <person name="Wang S."/>
            <person name="Xu L."/>
            <person name="Xing Y.-T."/>
            <person name="Sun J.-Q."/>
        </authorList>
    </citation>
    <scope>NUCLEOTIDE SEQUENCE [LARGE SCALE GENOMIC DNA]</scope>
    <source>
        <strain evidence="2 3">LN3S51</strain>
    </source>
</reference>
<name>A0A5B8IUK3_9RHOB</name>